<sequence>MWFRVLAARYGVERGRLRAGGRHGYVSWREISSIREGVGVSEGRWYGDHVVRRVRDGVNTFFWTDSWVDEVPLSERFERLFELAETKPFTVVEMFYRGHSLQIGGSGSQTPIQASLSVEHINS</sequence>
<keyword evidence="1" id="KW-0418">Kinase</keyword>
<name>A0A2K3KS98_TRIPR</name>
<evidence type="ECO:0000313" key="1">
    <source>
        <dbReference type="EMBL" id="PNX69167.1"/>
    </source>
</evidence>
<evidence type="ECO:0000313" key="2">
    <source>
        <dbReference type="Proteomes" id="UP000236291"/>
    </source>
</evidence>
<keyword evidence="1" id="KW-0675">Receptor</keyword>
<dbReference type="GO" id="GO:0016301">
    <property type="term" value="F:kinase activity"/>
    <property type="evidence" value="ECO:0007669"/>
    <property type="project" value="UniProtKB-KW"/>
</dbReference>
<dbReference type="PANTHER" id="PTHR36617">
    <property type="entry name" value="PROTEIN, PUTATIVE-RELATED"/>
    <property type="match status" value="1"/>
</dbReference>
<keyword evidence="1" id="KW-0808">Transferase</keyword>
<reference evidence="1 2" key="1">
    <citation type="journal article" date="2014" name="Am. J. Bot.">
        <title>Genome assembly and annotation for red clover (Trifolium pratense; Fabaceae).</title>
        <authorList>
            <person name="Istvanek J."/>
            <person name="Jaros M."/>
            <person name="Krenek A."/>
            <person name="Repkova J."/>
        </authorList>
    </citation>
    <scope>NUCLEOTIDE SEQUENCE [LARGE SCALE GENOMIC DNA]</scope>
    <source>
        <strain evidence="2">cv. Tatra</strain>
        <tissue evidence="1">Young leaves</tissue>
    </source>
</reference>
<dbReference type="AlphaFoldDB" id="A0A2K3KS98"/>
<dbReference type="Proteomes" id="UP000236291">
    <property type="component" value="Unassembled WGS sequence"/>
</dbReference>
<dbReference type="EMBL" id="ASHM01107748">
    <property type="protein sequence ID" value="PNX69167.1"/>
    <property type="molecule type" value="Genomic_DNA"/>
</dbReference>
<proteinExistence type="predicted"/>
<reference evidence="1 2" key="2">
    <citation type="journal article" date="2017" name="Front. Plant Sci.">
        <title>Gene Classification and Mining of Molecular Markers Useful in Red Clover (Trifolium pratense) Breeding.</title>
        <authorList>
            <person name="Istvanek J."/>
            <person name="Dluhosova J."/>
            <person name="Dluhos P."/>
            <person name="Patkova L."/>
            <person name="Nedelnik J."/>
            <person name="Repkova J."/>
        </authorList>
    </citation>
    <scope>NUCLEOTIDE SEQUENCE [LARGE SCALE GENOMIC DNA]</scope>
    <source>
        <strain evidence="2">cv. Tatra</strain>
        <tissue evidence="1">Young leaves</tissue>
    </source>
</reference>
<organism evidence="1 2">
    <name type="scientific">Trifolium pratense</name>
    <name type="common">Red clover</name>
    <dbReference type="NCBI Taxonomy" id="57577"/>
    <lineage>
        <taxon>Eukaryota</taxon>
        <taxon>Viridiplantae</taxon>
        <taxon>Streptophyta</taxon>
        <taxon>Embryophyta</taxon>
        <taxon>Tracheophyta</taxon>
        <taxon>Spermatophyta</taxon>
        <taxon>Magnoliopsida</taxon>
        <taxon>eudicotyledons</taxon>
        <taxon>Gunneridae</taxon>
        <taxon>Pentapetalae</taxon>
        <taxon>rosids</taxon>
        <taxon>fabids</taxon>
        <taxon>Fabales</taxon>
        <taxon>Fabaceae</taxon>
        <taxon>Papilionoideae</taxon>
        <taxon>50 kb inversion clade</taxon>
        <taxon>NPAAA clade</taxon>
        <taxon>Hologalegina</taxon>
        <taxon>IRL clade</taxon>
        <taxon>Trifolieae</taxon>
        <taxon>Trifolium</taxon>
    </lineage>
</organism>
<protein>
    <submittedName>
        <fullName evidence="1">Cysteine-rich receptor-like protein kinase</fullName>
    </submittedName>
</protein>
<accession>A0A2K3KS98</accession>
<comment type="caution">
    <text evidence="1">The sequence shown here is derived from an EMBL/GenBank/DDBJ whole genome shotgun (WGS) entry which is preliminary data.</text>
</comment>
<dbReference type="PANTHER" id="PTHR36617:SF5">
    <property type="entry name" value="OS05G0421675 PROTEIN"/>
    <property type="match status" value="1"/>
</dbReference>
<gene>
    <name evidence="1" type="ORF">L195_g056567</name>
</gene>